<dbReference type="Pfam" id="PF00830">
    <property type="entry name" value="Ribosomal_L28"/>
    <property type="match status" value="1"/>
</dbReference>
<evidence type="ECO:0000256" key="3">
    <source>
        <dbReference type="ARBA" id="ARBA00023274"/>
    </source>
</evidence>
<dbReference type="PANTHER" id="PTHR13528:SF2">
    <property type="entry name" value="LARGE RIBOSOMAL SUBUNIT PROTEIN BL28M"/>
    <property type="match status" value="1"/>
</dbReference>
<evidence type="ECO:0000256" key="2">
    <source>
        <dbReference type="ARBA" id="ARBA00022980"/>
    </source>
</evidence>
<dbReference type="InterPro" id="IPR037147">
    <property type="entry name" value="Ribosomal_bL28_sf"/>
</dbReference>
<name>A0A9W7L5C6_9STRA</name>
<gene>
    <name evidence="5" type="ORF">TrCOL_g42</name>
</gene>
<dbReference type="GO" id="GO:0003735">
    <property type="term" value="F:structural constituent of ribosome"/>
    <property type="evidence" value="ECO:0007669"/>
    <property type="project" value="InterPro"/>
</dbReference>
<evidence type="ECO:0000313" key="6">
    <source>
        <dbReference type="Proteomes" id="UP001165065"/>
    </source>
</evidence>
<feature type="chain" id="PRO_5040912677" description="50S ribosomal protein L28" evidence="4">
    <location>
        <begin position="16"/>
        <end position="111"/>
    </location>
</feature>
<feature type="signal peptide" evidence="4">
    <location>
        <begin position="1"/>
        <end position="15"/>
    </location>
</feature>
<dbReference type="GO" id="GO:1990904">
    <property type="term" value="C:ribonucleoprotein complex"/>
    <property type="evidence" value="ECO:0007669"/>
    <property type="project" value="UniProtKB-KW"/>
</dbReference>
<keyword evidence="3" id="KW-0687">Ribonucleoprotein</keyword>
<dbReference type="OrthoDB" id="361870at2759"/>
<keyword evidence="6" id="KW-1185">Reference proteome</keyword>
<dbReference type="InterPro" id="IPR026569">
    <property type="entry name" value="Ribosomal_bL28"/>
</dbReference>
<dbReference type="AlphaFoldDB" id="A0A9W7L5C6"/>
<protein>
    <recommendedName>
        <fullName evidence="7">50S ribosomal protein L28</fullName>
    </recommendedName>
</protein>
<evidence type="ECO:0000256" key="4">
    <source>
        <dbReference type="SAM" id="SignalP"/>
    </source>
</evidence>
<dbReference type="SUPFAM" id="SSF143800">
    <property type="entry name" value="L28p-like"/>
    <property type="match status" value="1"/>
</dbReference>
<keyword evidence="4" id="KW-0732">Signal</keyword>
<dbReference type="Gene3D" id="2.30.170.40">
    <property type="entry name" value="Ribosomal protein L28/L24"/>
    <property type="match status" value="1"/>
</dbReference>
<keyword evidence="2" id="KW-0689">Ribosomal protein</keyword>
<evidence type="ECO:0000313" key="5">
    <source>
        <dbReference type="EMBL" id="GMI33567.1"/>
    </source>
</evidence>
<evidence type="ECO:0008006" key="7">
    <source>
        <dbReference type="Google" id="ProtNLM"/>
    </source>
</evidence>
<proteinExistence type="inferred from homology"/>
<comment type="caution">
    <text evidence="5">The sequence shown here is derived from an EMBL/GenBank/DDBJ whole genome shotgun (WGS) entry which is preliminary data.</text>
</comment>
<dbReference type="PANTHER" id="PTHR13528">
    <property type="entry name" value="39S RIBOSOMAL PROTEIN L28, MITOCHONDRIAL"/>
    <property type="match status" value="1"/>
</dbReference>
<evidence type="ECO:0000256" key="1">
    <source>
        <dbReference type="ARBA" id="ARBA00008760"/>
    </source>
</evidence>
<dbReference type="EMBL" id="BRYA01000830">
    <property type="protein sequence ID" value="GMI33567.1"/>
    <property type="molecule type" value="Genomic_DNA"/>
</dbReference>
<accession>A0A9W7L5C6</accession>
<comment type="similarity">
    <text evidence="1">Belongs to the bacterial ribosomal protein bL28 family.</text>
</comment>
<sequence>MRVLILLCLLASVSGFFIPQSLPSTSSTALSAGRVCQLLGKRPNRKARVVTFSHKRIHKVQDINLHKKTFQSDKLKRKVTLRLSTKGMKTVEKYGSIDAAAAKFGLDLSKF</sequence>
<dbReference type="GO" id="GO:0005840">
    <property type="term" value="C:ribosome"/>
    <property type="evidence" value="ECO:0007669"/>
    <property type="project" value="UniProtKB-KW"/>
</dbReference>
<dbReference type="Proteomes" id="UP001165065">
    <property type="component" value="Unassembled WGS sequence"/>
</dbReference>
<reference evidence="6" key="1">
    <citation type="journal article" date="2023" name="Commun. Biol.">
        <title>Genome analysis of Parmales, the sister group of diatoms, reveals the evolutionary specialization of diatoms from phago-mixotrophs to photoautotrophs.</title>
        <authorList>
            <person name="Ban H."/>
            <person name="Sato S."/>
            <person name="Yoshikawa S."/>
            <person name="Yamada K."/>
            <person name="Nakamura Y."/>
            <person name="Ichinomiya M."/>
            <person name="Sato N."/>
            <person name="Blanc-Mathieu R."/>
            <person name="Endo H."/>
            <person name="Kuwata A."/>
            <person name="Ogata H."/>
        </authorList>
    </citation>
    <scope>NUCLEOTIDE SEQUENCE [LARGE SCALE GENOMIC DNA]</scope>
</reference>
<dbReference type="InterPro" id="IPR034704">
    <property type="entry name" value="Ribosomal_bL28/bL31-like_sf"/>
</dbReference>
<organism evidence="5 6">
    <name type="scientific">Triparma columacea</name>
    <dbReference type="NCBI Taxonomy" id="722753"/>
    <lineage>
        <taxon>Eukaryota</taxon>
        <taxon>Sar</taxon>
        <taxon>Stramenopiles</taxon>
        <taxon>Ochrophyta</taxon>
        <taxon>Bolidophyceae</taxon>
        <taxon>Parmales</taxon>
        <taxon>Triparmaceae</taxon>
        <taxon>Triparma</taxon>
    </lineage>
</organism>